<dbReference type="SUPFAM" id="SSF51735">
    <property type="entry name" value="NAD(P)-binding Rossmann-fold domains"/>
    <property type="match status" value="1"/>
</dbReference>
<dbReference type="AlphaFoldDB" id="A0A9X2BUX4"/>
<evidence type="ECO:0000313" key="3">
    <source>
        <dbReference type="Proteomes" id="UP001139516"/>
    </source>
</evidence>
<protein>
    <submittedName>
        <fullName evidence="2">SDR family oxidoreductase</fullName>
    </submittedName>
</protein>
<dbReference type="PRINTS" id="PR00080">
    <property type="entry name" value="SDRFAMILY"/>
</dbReference>
<dbReference type="PANTHER" id="PTHR42760">
    <property type="entry name" value="SHORT-CHAIN DEHYDROGENASES/REDUCTASES FAMILY MEMBER"/>
    <property type="match status" value="1"/>
</dbReference>
<dbReference type="InterPro" id="IPR002347">
    <property type="entry name" value="SDR_fam"/>
</dbReference>
<dbReference type="EMBL" id="JALPRX010000073">
    <property type="protein sequence ID" value="MCK8786058.1"/>
    <property type="molecule type" value="Genomic_DNA"/>
</dbReference>
<gene>
    <name evidence="2" type="ORF">M0638_16905</name>
</gene>
<proteinExistence type="inferred from homology"/>
<dbReference type="PRINTS" id="PR00081">
    <property type="entry name" value="GDHRDH"/>
</dbReference>
<name>A0A9X2BUX4_9PROT</name>
<dbReference type="Proteomes" id="UP001139516">
    <property type="component" value="Unassembled WGS sequence"/>
</dbReference>
<evidence type="ECO:0000313" key="2">
    <source>
        <dbReference type="EMBL" id="MCK8786058.1"/>
    </source>
</evidence>
<dbReference type="InterPro" id="IPR036291">
    <property type="entry name" value="NAD(P)-bd_dom_sf"/>
</dbReference>
<sequence length="266" mass="27662">MSRRFENKVAIVTGAGCVGPGWGNGRAIAHGLATEGAVVIGVDRNPDAMTETAERIASEGGRFEAATLDVRDGAAIERLVAEVVARHGRVDVLVNNVGGSAAGGPVEMAEEVWDLQIDVNLKSVFLTLKHVLPVMERQGGGAVVNLASTSGIRWTGAAQVAYAASKAGVIQLSRVVAVQYAPRGIRVNTVVPGQMHTPMVEARLAGQRAGGDVEAIVRQRLARIPLGFAGDGRDTASAVLYLASDEARFVTGTEIIVDGGMSVRCG</sequence>
<dbReference type="GO" id="GO:0016616">
    <property type="term" value="F:oxidoreductase activity, acting on the CH-OH group of donors, NAD or NADP as acceptor"/>
    <property type="evidence" value="ECO:0007669"/>
    <property type="project" value="TreeGrafter"/>
</dbReference>
<keyword evidence="3" id="KW-1185">Reference proteome</keyword>
<comment type="similarity">
    <text evidence="1">Belongs to the short-chain dehydrogenases/reductases (SDR) family.</text>
</comment>
<organism evidence="2 3">
    <name type="scientific">Roseomonas acroporae</name>
    <dbReference type="NCBI Taxonomy" id="2937791"/>
    <lineage>
        <taxon>Bacteria</taxon>
        <taxon>Pseudomonadati</taxon>
        <taxon>Pseudomonadota</taxon>
        <taxon>Alphaproteobacteria</taxon>
        <taxon>Acetobacterales</taxon>
        <taxon>Roseomonadaceae</taxon>
        <taxon>Roseomonas</taxon>
    </lineage>
</organism>
<dbReference type="FunFam" id="3.40.50.720:FF:000084">
    <property type="entry name" value="Short-chain dehydrogenase reductase"/>
    <property type="match status" value="1"/>
</dbReference>
<reference evidence="2" key="1">
    <citation type="submission" date="2022-04" db="EMBL/GenBank/DDBJ databases">
        <title>Roseomonas acroporae sp. nov., isolated from coral Acropora digitifera.</title>
        <authorList>
            <person name="Sun H."/>
        </authorList>
    </citation>
    <scope>NUCLEOTIDE SEQUENCE</scope>
    <source>
        <strain evidence="2">NAR14</strain>
    </source>
</reference>
<comment type="caution">
    <text evidence="2">The sequence shown here is derived from an EMBL/GenBank/DDBJ whole genome shotgun (WGS) entry which is preliminary data.</text>
</comment>
<dbReference type="Pfam" id="PF13561">
    <property type="entry name" value="adh_short_C2"/>
    <property type="match status" value="1"/>
</dbReference>
<dbReference type="RefSeq" id="WP_248668174.1">
    <property type="nucleotide sequence ID" value="NZ_JALPRX010000073.1"/>
</dbReference>
<dbReference type="Gene3D" id="3.40.50.720">
    <property type="entry name" value="NAD(P)-binding Rossmann-like Domain"/>
    <property type="match status" value="1"/>
</dbReference>
<accession>A0A9X2BUX4</accession>
<evidence type="ECO:0000256" key="1">
    <source>
        <dbReference type="ARBA" id="ARBA00006484"/>
    </source>
</evidence>